<organism evidence="3 4">
    <name type="scientific">Monosporascus ibericus</name>
    <dbReference type="NCBI Taxonomy" id="155417"/>
    <lineage>
        <taxon>Eukaryota</taxon>
        <taxon>Fungi</taxon>
        <taxon>Dikarya</taxon>
        <taxon>Ascomycota</taxon>
        <taxon>Pezizomycotina</taxon>
        <taxon>Sordariomycetes</taxon>
        <taxon>Xylariomycetidae</taxon>
        <taxon>Xylariales</taxon>
        <taxon>Xylariales incertae sedis</taxon>
        <taxon>Monosporascus</taxon>
    </lineage>
</organism>
<dbReference type="AlphaFoldDB" id="A0A4Q4T1I6"/>
<feature type="region of interest" description="Disordered" evidence="1">
    <location>
        <begin position="488"/>
        <end position="585"/>
    </location>
</feature>
<evidence type="ECO:0000259" key="2">
    <source>
        <dbReference type="Pfam" id="PF08457"/>
    </source>
</evidence>
<dbReference type="Proteomes" id="UP000293360">
    <property type="component" value="Unassembled WGS sequence"/>
</dbReference>
<feature type="region of interest" description="Disordered" evidence="1">
    <location>
        <begin position="1"/>
        <end position="38"/>
    </location>
</feature>
<proteinExistence type="predicted"/>
<evidence type="ECO:0000256" key="1">
    <source>
        <dbReference type="SAM" id="MobiDB-lite"/>
    </source>
</evidence>
<feature type="region of interest" description="Disordered" evidence="1">
    <location>
        <begin position="421"/>
        <end position="450"/>
    </location>
</feature>
<dbReference type="STRING" id="155417.A0A4Q4T1I6"/>
<dbReference type="Pfam" id="PF08457">
    <property type="entry name" value="Sfi1"/>
    <property type="match status" value="2"/>
</dbReference>
<dbReference type="EMBL" id="QJNU01000551">
    <property type="protein sequence ID" value="RYO95395.1"/>
    <property type="molecule type" value="Genomic_DNA"/>
</dbReference>
<comment type="caution">
    <text evidence="3">The sequence shown here is derived from an EMBL/GenBank/DDBJ whole genome shotgun (WGS) entry which is preliminary data.</text>
</comment>
<name>A0A4Q4T1I6_9PEZI</name>
<feature type="compositionally biased region" description="Basic and acidic residues" evidence="1">
    <location>
        <begin position="564"/>
        <end position="580"/>
    </location>
</feature>
<feature type="compositionally biased region" description="Polar residues" evidence="1">
    <location>
        <begin position="147"/>
        <end position="158"/>
    </location>
</feature>
<dbReference type="InterPro" id="IPR013665">
    <property type="entry name" value="Sfi1_dom"/>
</dbReference>
<feature type="domain" description="Sfi1 spindle body" evidence="2">
    <location>
        <begin position="587"/>
        <end position="700"/>
    </location>
</feature>
<dbReference type="OrthoDB" id="5215300at2759"/>
<feature type="compositionally biased region" description="Low complexity" evidence="1">
    <location>
        <begin position="1125"/>
        <end position="1135"/>
    </location>
</feature>
<feature type="region of interest" description="Disordered" evidence="1">
    <location>
        <begin position="131"/>
        <end position="214"/>
    </location>
</feature>
<accession>A0A4Q4T1I6</accession>
<gene>
    <name evidence="3" type="ORF">DL764_007713</name>
</gene>
<sequence length="1185" mass="134951">MAYPSRRRPAASASVRSDFQEHNLNASPVSPASYMPASDRHEYSDDHIKILYDIVVRAEGLLPTLPEAYRRPIPALLKAYNEVLPEYGIHPEDDQQITKLVFKVGGVFGRGSLMDKFRTVLSRMNITIELDVPPLRPGDTGDDYTDAYSTSDGVSVSRSAAGRHAPDEEDDDGYPSTDNGQDDYSNAGETTDDYTIPKDGADTPLDENDSYTIPRSEPDVHFVDLVSKVSHPVEDAEAAQSRIEQNLEYSAIAFHDRYHAKFSVLDALRQWQIQSEEINVRWDQYRAALEADMVGVVEDTFRAWRILSAEAEEVPPPYLPSNIYSKRTEQIAARTYQIFATKNAFARWRRRARERCRRCPPQEIEEEPPDPMERVALKAHENLMLSRAFVRWFNRSTQESKKARMAAKVYEISLKSKTFGRRHRPDEPLLDSMGPMEHVEPAATTPDAPVFDEEDELFDEDSRSAEMHQKAEMARKYLMMRSLAKRAEEAGPLERAQVHTVTAADEPTASDDDEESYAEERQHTAQLTQQLTSIRALAARSKKGTRLDDAPKSTKSKAKAADSGPDRPVAEDPVEKTDNEKLEDELDERTMLARRHILRMRIFNAWESYTLSHVTKAKGFAFQKTVEPWRERATELRGSEHLFSRDRQKLLLLGTITAWAQTSNGSKELEEKAERVEQKLRVEYALKPWIASSREKRKVWNMKSWAFDAWFDHEDDDAVLHVMANQEYYLQRTKGGLKQWRVANDNESARKAVFKTYSDRAVYYYNMTGALRAWKAAAREAAIHKSMKAEALEMWQKVWQGELPGQEKMESLAKGIKFSYSASKALPVWRAKAEQATEVQQKRQTYATKADYYYKTKEAILVWRASAEAKHKREIKKAHSEARRRVKKGMGERCIAQWRQKLQPSFDRFEAMNTSLDEVVISREWQRTGQALVAWRARALERARATSAGEVRSRQKQKTLTRWRDSAAERRLLANDAAGHLQDKAATRALRGWGLASLQRAGRALTVNHIQEKRDRRLLRHVLERWCDRAAADRLLVSQREEQQDDLSSTVQMAEDAREIEVTQDQARRRLFLPHHTWHPTADHANTNSASVDANATVVVPAAAFAQEDREIYVPTPGRPRLPLLGALSRPSGPSTTPLAPVPSRTTAWRAAGAPSSVMRGSELGASARASTSRSRRNLRVSWAQ</sequence>
<keyword evidence="4" id="KW-1185">Reference proteome</keyword>
<feature type="compositionally biased region" description="Polar residues" evidence="1">
    <location>
        <begin position="176"/>
        <end position="189"/>
    </location>
</feature>
<feature type="compositionally biased region" description="Acidic residues" evidence="1">
    <location>
        <begin position="508"/>
        <end position="517"/>
    </location>
</feature>
<feature type="compositionally biased region" description="Polar residues" evidence="1">
    <location>
        <begin position="524"/>
        <end position="533"/>
    </location>
</feature>
<reference evidence="3 4" key="1">
    <citation type="submission" date="2018-06" db="EMBL/GenBank/DDBJ databases">
        <title>Complete Genomes of Monosporascus.</title>
        <authorList>
            <person name="Robinson A.J."/>
            <person name="Natvig D.O."/>
        </authorList>
    </citation>
    <scope>NUCLEOTIDE SEQUENCE [LARGE SCALE GENOMIC DNA]</scope>
    <source>
        <strain evidence="3 4">CBS 110550</strain>
    </source>
</reference>
<feature type="domain" description="Sfi1 spindle body" evidence="2">
    <location>
        <begin position="797"/>
        <end position="1030"/>
    </location>
</feature>
<feature type="region of interest" description="Disordered" evidence="1">
    <location>
        <begin position="1125"/>
        <end position="1185"/>
    </location>
</feature>
<evidence type="ECO:0000313" key="4">
    <source>
        <dbReference type="Proteomes" id="UP000293360"/>
    </source>
</evidence>
<evidence type="ECO:0000313" key="3">
    <source>
        <dbReference type="EMBL" id="RYO95395.1"/>
    </source>
</evidence>
<protein>
    <recommendedName>
        <fullName evidence="2">Sfi1 spindle body domain-containing protein</fullName>
    </recommendedName>
</protein>